<dbReference type="PANTHER" id="PTHR30386">
    <property type="entry name" value="MEMBRANE FUSION SUBUNIT OF EMRAB-TOLC MULTIDRUG EFFLUX PUMP"/>
    <property type="match status" value="1"/>
</dbReference>
<protein>
    <recommendedName>
        <fullName evidence="9">Membrane fusion protein (MFP) family protein</fullName>
    </recommendedName>
</protein>
<feature type="domain" description="AprE-like long alpha-helical hairpin" evidence="11">
    <location>
        <begin position="96"/>
        <end position="285"/>
    </location>
</feature>
<comment type="subcellular location">
    <subcellularLocation>
        <location evidence="1 9">Cell inner membrane</location>
        <topology evidence="1 9">Single-pass membrane protein</topology>
    </subcellularLocation>
</comment>
<evidence type="ECO:0000259" key="12">
    <source>
        <dbReference type="Pfam" id="PF26002"/>
    </source>
</evidence>
<dbReference type="Proteomes" id="UP000078507">
    <property type="component" value="Unassembled WGS sequence"/>
</dbReference>
<gene>
    <name evidence="13" type="ORF">ATB98_06295</name>
</gene>
<dbReference type="InterPro" id="IPR050739">
    <property type="entry name" value="MFP"/>
</dbReference>
<dbReference type="Pfam" id="PF26002">
    <property type="entry name" value="Beta-barrel_AprE"/>
    <property type="match status" value="1"/>
</dbReference>
<evidence type="ECO:0000256" key="2">
    <source>
        <dbReference type="ARBA" id="ARBA00009477"/>
    </source>
</evidence>
<evidence type="ECO:0000256" key="8">
    <source>
        <dbReference type="ARBA" id="ARBA00023136"/>
    </source>
</evidence>
<evidence type="ECO:0000256" key="5">
    <source>
        <dbReference type="ARBA" id="ARBA00022519"/>
    </source>
</evidence>
<evidence type="ECO:0000256" key="3">
    <source>
        <dbReference type="ARBA" id="ARBA00022448"/>
    </source>
</evidence>
<evidence type="ECO:0000256" key="9">
    <source>
        <dbReference type="RuleBase" id="RU365093"/>
    </source>
</evidence>
<dbReference type="AlphaFoldDB" id="A0A178Y366"/>
<feature type="coiled-coil region" evidence="10">
    <location>
        <begin position="236"/>
        <end position="285"/>
    </location>
</feature>
<feature type="transmembrane region" description="Helical" evidence="9">
    <location>
        <begin position="20"/>
        <end position="39"/>
    </location>
</feature>
<comment type="caution">
    <text evidence="13">The sequence shown here is derived from an EMBL/GenBank/DDBJ whole genome shotgun (WGS) entry which is preliminary data.</text>
</comment>
<dbReference type="GO" id="GO:0015031">
    <property type="term" value="P:protein transport"/>
    <property type="evidence" value="ECO:0007669"/>
    <property type="project" value="InterPro"/>
</dbReference>
<keyword evidence="10" id="KW-0175">Coiled coil</keyword>
<dbReference type="Gene3D" id="2.40.30.170">
    <property type="match status" value="1"/>
</dbReference>
<name>A0A178Y366_SINSA</name>
<dbReference type="GO" id="GO:0005886">
    <property type="term" value="C:plasma membrane"/>
    <property type="evidence" value="ECO:0007669"/>
    <property type="project" value="UniProtKB-SubCell"/>
</dbReference>
<evidence type="ECO:0000313" key="13">
    <source>
        <dbReference type="EMBL" id="OAP42019.1"/>
    </source>
</evidence>
<evidence type="ECO:0000256" key="7">
    <source>
        <dbReference type="ARBA" id="ARBA00022989"/>
    </source>
</evidence>
<dbReference type="InterPro" id="IPR058781">
    <property type="entry name" value="HH_AprE-like"/>
</dbReference>
<evidence type="ECO:0000256" key="6">
    <source>
        <dbReference type="ARBA" id="ARBA00022692"/>
    </source>
</evidence>
<keyword evidence="8 9" id="KW-0472">Membrane</keyword>
<keyword evidence="5 9" id="KW-0997">Cell inner membrane</keyword>
<dbReference type="OrthoDB" id="9810980at2"/>
<evidence type="ECO:0000259" key="11">
    <source>
        <dbReference type="Pfam" id="PF25994"/>
    </source>
</evidence>
<evidence type="ECO:0000256" key="4">
    <source>
        <dbReference type="ARBA" id="ARBA00022475"/>
    </source>
</evidence>
<dbReference type="RefSeq" id="WP_066876816.1">
    <property type="nucleotide sequence ID" value="NZ_LNQB01000083.1"/>
</dbReference>
<keyword evidence="3 9" id="KW-0813">Transport</keyword>
<evidence type="ECO:0000256" key="1">
    <source>
        <dbReference type="ARBA" id="ARBA00004377"/>
    </source>
</evidence>
<keyword evidence="14" id="KW-1185">Reference proteome</keyword>
<dbReference type="InterPro" id="IPR010129">
    <property type="entry name" value="T1SS_HlyD"/>
</dbReference>
<accession>A0A178Y366</accession>
<evidence type="ECO:0000313" key="14">
    <source>
        <dbReference type="Proteomes" id="UP000078507"/>
    </source>
</evidence>
<dbReference type="STRING" id="36856.ATB98_06295"/>
<dbReference type="InterPro" id="IPR058982">
    <property type="entry name" value="Beta-barrel_AprE"/>
</dbReference>
<keyword evidence="7 9" id="KW-1133">Transmembrane helix</keyword>
<keyword evidence="6 9" id="KW-0812">Transmembrane</keyword>
<comment type="similarity">
    <text evidence="2 9">Belongs to the membrane fusion protein (MFP) (TC 8.A.1) family.</text>
</comment>
<dbReference type="EMBL" id="LNQB01000083">
    <property type="protein sequence ID" value="OAP42019.1"/>
    <property type="molecule type" value="Genomic_DNA"/>
</dbReference>
<dbReference type="Pfam" id="PF25994">
    <property type="entry name" value="HH_AprE"/>
    <property type="match status" value="1"/>
</dbReference>
<sequence length="439" mass="48364">MPEIRVKAHHSTRRSIRHNLLGGATVVALLVGVVGGWAATTDISEAVIAYGTVVVDDNEKKVQHPTGGIVGKIFVRDGGHVKAGDLLVQLSDVVPRANLAFVAKSLDELYARKARLGAERDGLEQMTVAPELAMRMQEGDVAKLIASEKRLFELRRIARTGNKARLRERRDQLLNQIEGYTAQEISKGKEIELIKSELKGIRSLVERKLVSLSKLTSYEREATRIEGERAQTLSSIAQARGAIAEVELQILQLDKEFSSETASELREVDAKIAEFEERRVMAQDQLTRIDIRAPASGIVHQSTVHTVGGVISAGEPIMLIVPDADTLTVEARIAPQDIDQLLVGQSALLRFTAFNQRSTPEIPGVVSLIAADVTRDQRTNEHYYVVRVMPDPSKVESLGSMALVPGMPVEVFIKAGERKVISYLTKPLTDQMMRAFRDQ</sequence>
<organism evidence="13 14">
    <name type="scientific">Sinorhizobium saheli</name>
    <dbReference type="NCBI Taxonomy" id="36856"/>
    <lineage>
        <taxon>Bacteria</taxon>
        <taxon>Pseudomonadati</taxon>
        <taxon>Pseudomonadota</taxon>
        <taxon>Alphaproteobacteria</taxon>
        <taxon>Hyphomicrobiales</taxon>
        <taxon>Rhizobiaceae</taxon>
        <taxon>Sinorhizobium/Ensifer group</taxon>
        <taxon>Sinorhizobium</taxon>
    </lineage>
</organism>
<dbReference type="PANTHER" id="PTHR30386:SF17">
    <property type="entry name" value="ALKALINE PROTEASE SECRETION PROTEIN APRE"/>
    <property type="match status" value="1"/>
</dbReference>
<reference evidence="13 14" key="1">
    <citation type="submission" date="2015-11" db="EMBL/GenBank/DDBJ databases">
        <title>Ensifer anhuiense sp. nov., an effective nitrogen fixation bacterium with Glycine soja.</title>
        <authorList>
            <person name="Yan H."/>
            <person name="Chen W."/>
        </authorList>
    </citation>
    <scope>NUCLEOTIDE SEQUENCE [LARGE SCALE GENOMIC DNA]</scope>
    <source>
        <strain evidence="13 14">LMG 7837</strain>
    </source>
</reference>
<dbReference type="NCBIfam" id="TIGR01843">
    <property type="entry name" value="type_I_hlyD"/>
    <property type="match status" value="1"/>
</dbReference>
<dbReference type="PRINTS" id="PR01490">
    <property type="entry name" value="RTXTOXIND"/>
</dbReference>
<proteinExistence type="inferred from homology"/>
<keyword evidence="4 9" id="KW-1003">Cell membrane</keyword>
<evidence type="ECO:0000256" key="10">
    <source>
        <dbReference type="SAM" id="Coils"/>
    </source>
</evidence>
<feature type="domain" description="AprE-like beta-barrel" evidence="12">
    <location>
        <begin position="327"/>
        <end position="416"/>
    </location>
</feature>